<dbReference type="RefSeq" id="WP_146956506.1">
    <property type="nucleotide sequence ID" value="NZ_CP042467.1"/>
</dbReference>
<evidence type="ECO:0000256" key="1">
    <source>
        <dbReference type="SAM" id="MobiDB-lite"/>
    </source>
</evidence>
<dbReference type="AlphaFoldDB" id="A0A5B8XL27"/>
<accession>A0A5B8XL27</accession>
<reference evidence="3 4" key="1">
    <citation type="submission" date="2019-08" db="EMBL/GenBank/DDBJ databases">
        <authorList>
            <person name="Liang Q."/>
        </authorList>
    </citation>
    <scope>NUCLEOTIDE SEQUENCE [LARGE SCALE GENOMIC DNA]</scope>
    <source>
        <strain evidence="3 4">V1718</strain>
    </source>
</reference>
<evidence type="ECO:0000313" key="4">
    <source>
        <dbReference type="Proteomes" id="UP000321595"/>
    </source>
</evidence>
<name>A0A5B8XL27_9DELT</name>
<dbReference type="KEGG" id="bbae:FRD01_00140"/>
<dbReference type="EMBL" id="CP042467">
    <property type="protein sequence ID" value="QED25698.1"/>
    <property type="molecule type" value="Genomic_DNA"/>
</dbReference>
<feature type="compositionally biased region" description="Basic and acidic residues" evidence="1">
    <location>
        <begin position="388"/>
        <end position="473"/>
    </location>
</feature>
<feature type="region of interest" description="Disordered" evidence="1">
    <location>
        <begin position="361"/>
        <end position="571"/>
    </location>
</feature>
<feature type="compositionally biased region" description="Basic and acidic residues" evidence="1">
    <location>
        <begin position="524"/>
        <end position="533"/>
    </location>
</feature>
<evidence type="ECO:0000313" key="3">
    <source>
        <dbReference type="EMBL" id="QED25698.1"/>
    </source>
</evidence>
<organism evidence="3 4">
    <name type="scientific">Microvenator marinus</name>
    <dbReference type="NCBI Taxonomy" id="2600177"/>
    <lineage>
        <taxon>Bacteria</taxon>
        <taxon>Deltaproteobacteria</taxon>
        <taxon>Bradymonadales</taxon>
        <taxon>Microvenatoraceae</taxon>
        <taxon>Microvenator</taxon>
    </lineage>
</organism>
<gene>
    <name evidence="3" type="ORF">FRD01_00140</name>
</gene>
<protein>
    <submittedName>
        <fullName evidence="3">Uncharacterized protein</fullName>
    </submittedName>
</protein>
<feature type="transmembrane region" description="Helical" evidence="2">
    <location>
        <begin position="31"/>
        <end position="53"/>
    </location>
</feature>
<keyword evidence="2" id="KW-1133">Transmembrane helix</keyword>
<keyword evidence="2" id="KW-0812">Transmembrane</keyword>
<feature type="transmembrane region" description="Helical" evidence="2">
    <location>
        <begin position="59"/>
        <end position="79"/>
    </location>
</feature>
<feature type="compositionally biased region" description="Basic and acidic residues" evidence="1">
    <location>
        <begin position="541"/>
        <end position="571"/>
    </location>
</feature>
<keyword evidence="4" id="KW-1185">Reference proteome</keyword>
<proteinExistence type="predicted"/>
<evidence type="ECO:0000256" key="2">
    <source>
        <dbReference type="SAM" id="Phobius"/>
    </source>
</evidence>
<sequence>MSVESEHLRKIEAAVKRLELRVKTQRMLESLTTGLALYLLLSALSLVMFKTGWMTPNELWTLLVACVVVPFVMVLRAWLSPVDMIDLARRIDLSHHLHDRLSTALSLAKGDLDAFGRAQIKDAARFVDSVDLKVSAPFRSPQDAVLLGVIFGVCVFLFLLNPPSHQHELPPPFEVVHEEVLDQATVTVERERIEALKEELKDIDDPATQEALKELEDLLTEVENRSISRREFLERLSEIEERLFEKQDEKMNELAEALKEAAEKLEETAKEDLEKSPEVKKLVDALKKKDLAKAAEAAEELAKKLNNDEMSQKDLERLASVLEKFSDLIDPEDPRLQELMKENEELIRKLEDLFDQGKLSDKEKERLKKLKQDRDEMERGNAQKGKMTSRELKQLKRKTEEMAETAKKAAEEKKENGKKGEKEGEEKSSDFRNEASRKAEEVKRTLEEGAEEQEKAEARKMAQKQLEELREAMQRQQSQGESDEKSEERAEQMKDFLERAKGEGGNATKKEKTGEGGEDGSDQEGSKDTEAKASDSFNLGEGDRELGEETKVDSKAKDENLSGRDAKGASKSEIIKAASEEGFATTEYKDVFVDYESVVEEVMEKEKVPPGYRYYVKRYFQLIRPQE</sequence>
<keyword evidence="2" id="KW-0472">Membrane</keyword>
<feature type="compositionally biased region" description="Basic and acidic residues" evidence="1">
    <location>
        <begin position="361"/>
        <end position="381"/>
    </location>
</feature>
<dbReference type="Proteomes" id="UP000321595">
    <property type="component" value="Chromosome"/>
</dbReference>
<dbReference type="OrthoDB" id="5488012at2"/>
<feature type="transmembrane region" description="Helical" evidence="2">
    <location>
        <begin position="144"/>
        <end position="160"/>
    </location>
</feature>
<feature type="compositionally biased region" description="Basic and acidic residues" evidence="1">
    <location>
        <begin position="482"/>
        <end position="515"/>
    </location>
</feature>